<keyword evidence="8" id="KW-0963">Cytoplasm</keyword>
<dbReference type="OrthoDB" id="363185at2759"/>
<dbReference type="InterPro" id="IPR050120">
    <property type="entry name" value="Adenine_PRTase"/>
</dbReference>
<evidence type="ECO:0000256" key="4">
    <source>
        <dbReference type="ARBA" id="ARBA00004659"/>
    </source>
</evidence>
<gene>
    <name evidence="13" type="ORF">H257_10846</name>
</gene>
<dbReference type="VEuPathDB" id="FungiDB:H257_10846"/>
<evidence type="ECO:0000259" key="12">
    <source>
        <dbReference type="Pfam" id="PF00156"/>
    </source>
</evidence>
<dbReference type="STRING" id="112090.W4G4X1"/>
<dbReference type="InterPro" id="IPR005764">
    <property type="entry name" value="Ade_phspho_trans"/>
</dbReference>
<keyword evidence="9 13" id="KW-0328">Glycosyltransferase</keyword>
<dbReference type="CDD" id="cd06223">
    <property type="entry name" value="PRTases_typeI"/>
    <property type="match status" value="1"/>
</dbReference>
<dbReference type="EC" id="2.4.2.7" evidence="7"/>
<organism evidence="13">
    <name type="scientific">Aphanomyces astaci</name>
    <name type="common">Crayfish plague agent</name>
    <dbReference type="NCBI Taxonomy" id="112090"/>
    <lineage>
        <taxon>Eukaryota</taxon>
        <taxon>Sar</taxon>
        <taxon>Stramenopiles</taxon>
        <taxon>Oomycota</taxon>
        <taxon>Saprolegniomycetes</taxon>
        <taxon>Saprolegniales</taxon>
        <taxon>Verrucalvaceae</taxon>
        <taxon>Aphanomyces</taxon>
    </lineage>
</organism>
<dbReference type="UniPathway" id="UPA00588">
    <property type="reaction ID" value="UER00646"/>
</dbReference>
<evidence type="ECO:0000256" key="5">
    <source>
        <dbReference type="ARBA" id="ARBA00008391"/>
    </source>
</evidence>
<evidence type="ECO:0000313" key="13">
    <source>
        <dbReference type="EMBL" id="ETV74767.1"/>
    </source>
</evidence>
<reference evidence="13" key="1">
    <citation type="submission" date="2013-12" db="EMBL/GenBank/DDBJ databases">
        <title>The Genome Sequence of Aphanomyces astaci APO3.</title>
        <authorList>
            <consortium name="The Broad Institute Genomics Platform"/>
            <person name="Russ C."/>
            <person name="Tyler B."/>
            <person name="van West P."/>
            <person name="Dieguez-Uribeondo J."/>
            <person name="Young S.K."/>
            <person name="Zeng Q."/>
            <person name="Gargeya S."/>
            <person name="Fitzgerald M."/>
            <person name="Abouelleil A."/>
            <person name="Alvarado L."/>
            <person name="Chapman S.B."/>
            <person name="Gainer-Dewar J."/>
            <person name="Goldberg J."/>
            <person name="Griggs A."/>
            <person name="Gujja S."/>
            <person name="Hansen M."/>
            <person name="Howarth C."/>
            <person name="Imamovic A."/>
            <person name="Ireland A."/>
            <person name="Larimer J."/>
            <person name="McCowan C."/>
            <person name="Murphy C."/>
            <person name="Pearson M."/>
            <person name="Poon T.W."/>
            <person name="Priest M."/>
            <person name="Roberts A."/>
            <person name="Saif S."/>
            <person name="Shea T."/>
            <person name="Sykes S."/>
            <person name="Wortman J."/>
            <person name="Nusbaum C."/>
            <person name="Birren B."/>
        </authorList>
    </citation>
    <scope>NUCLEOTIDE SEQUENCE [LARGE SCALE GENOMIC DNA]</scope>
    <source>
        <strain evidence="13">APO3</strain>
    </source>
</reference>
<dbReference type="InterPro" id="IPR029057">
    <property type="entry name" value="PRTase-like"/>
</dbReference>
<evidence type="ECO:0000256" key="1">
    <source>
        <dbReference type="ARBA" id="ARBA00000868"/>
    </source>
</evidence>
<comment type="function">
    <text evidence="2">Catalyzes a salvage reaction resulting in the formation of AMP, that is energically less costly than de novo synthesis.</text>
</comment>
<dbReference type="GO" id="GO:0006168">
    <property type="term" value="P:adenine salvage"/>
    <property type="evidence" value="ECO:0007669"/>
    <property type="project" value="InterPro"/>
</dbReference>
<evidence type="ECO:0000256" key="6">
    <source>
        <dbReference type="ARBA" id="ARBA00011738"/>
    </source>
</evidence>
<comment type="subunit">
    <text evidence="6">Homodimer.</text>
</comment>
<dbReference type="Gene3D" id="3.40.50.2020">
    <property type="match status" value="1"/>
</dbReference>
<keyword evidence="11" id="KW-0660">Purine salvage</keyword>
<dbReference type="GO" id="GO:0003999">
    <property type="term" value="F:adenine phosphoribosyltransferase activity"/>
    <property type="evidence" value="ECO:0007669"/>
    <property type="project" value="UniProtKB-EC"/>
</dbReference>
<comment type="subcellular location">
    <subcellularLocation>
        <location evidence="3">Cytoplasm</location>
    </subcellularLocation>
</comment>
<dbReference type="FunFam" id="3.40.50.2020:FF:000004">
    <property type="entry name" value="Adenine phosphoribosyltransferase"/>
    <property type="match status" value="1"/>
</dbReference>
<protein>
    <recommendedName>
        <fullName evidence="7">adenine phosphoribosyltransferase</fullName>
        <ecNumber evidence="7">2.4.2.7</ecNumber>
    </recommendedName>
</protein>
<dbReference type="HAMAP" id="MF_00004">
    <property type="entry name" value="Aden_phosphoribosyltr"/>
    <property type="match status" value="1"/>
</dbReference>
<dbReference type="GO" id="GO:0006166">
    <property type="term" value="P:purine ribonucleoside salvage"/>
    <property type="evidence" value="ECO:0007669"/>
    <property type="project" value="UniProtKB-KW"/>
</dbReference>
<dbReference type="RefSeq" id="XP_009835854.1">
    <property type="nucleotide sequence ID" value="XM_009837552.1"/>
</dbReference>
<evidence type="ECO:0000256" key="2">
    <source>
        <dbReference type="ARBA" id="ARBA00003968"/>
    </source>
</evidence>
<dbReference type="GO" id="GO:0044209">
    <property type="term" value="P:AMP salvage"/>
    <property type="evidence" value="ECO:0007669"/>
    <property type="project" value="UniProtKB-UniPathway"/>
</dbReference>
<comment type="similarity">
    <text evidence="5">Belongs to the purine/pyrimidine phosphoribosyltransferase family.</text>
</comment>
<evidence type="ECO:0000256" key="8">
    <source>
        <dbReference type="ARBA" id="ARBA00022490"/>
    </source>
</evidence>
<comment type="pathway">
    <text evidence="4">Purine metabolism; AMP biosynthesis via salvage pathway; AMP from adenine: step 1/1.</text>
</comment>
<comment type="catalytic activity">
    <reaction evidence="1">
        <text>AMP + diphosphate = 5-phospho-alpha-D-ribose 1-diphosphate + adenine</text>
        <dbReference type="Rhea" id="RHEA:16609"/>
        <dbReference type="ChEBI" id="CHEBI:16708"/>
        <dbReference type="ChEBI" id="CHEBI:33019"/>
        <dbReference type="ChEBI" id="CHEBI:58017"/>
        <dbReference type="ChEBI" id="CHEBI:456215"/>
        <dbReference type="EC" id="2.4.2.7"/>
    </reaction>
</comment>
<evidence type="ECO:0000256" key="3">
    <source>
        <dbReference type="ARBA" id="ARBA00004496"/>
    </source>
</evidence>
<feature type="domain" description="Phosphoribosyltransferase" evidence="12">
    <location>
        <begin position="56"/>
        <end position="177"/>
    </location>
</feature>
<name>W4G4X1_APHAT</name>
<keyword evidence="10 13" id="KW-0808">Transferase</keyword>
<accession>W4G4X1</accession>
<dbReference type="InterPro" id="IPR000836">
    <property type="entry name" value="PRTase_dom"/>
</dbReference>
<evidence type="ECO:0000256" key="11">
    <source>
        <dbReference type="ARBA" id="ARBA00022726"/>
    </source>
</evidence>
<dbReference type="Pfam" id="PF00156">
    <property type="entry name" value="Pribosyltran"/>
    <property type="match status" value="1"/>
</dbReference>
<dbReference type="GeneID" id="20812842"/>
<dbReference type="EMBL" id="KI913143">
    <property type="protein sequence ID" value="ETV74767.1"/>
    <property type="molecule type" value="Genomic_DNA"/>
</dbReference>
<proteinExistence type="inferred from homology"/>
<dbReference type="PANTHER" id="PTHR11776:SF7">
    <property type="entry name" value="PHOSPHORIBOSYLTRANSFERASE DOMAIN-CONTAINING PROTEIN"/>
    <property type="match status" value="1"/>
</dbReference>
<dbReference type="NCBIfam" id="NF002636">
    <property type="entry name" value="PRK02304.1-5"/>
    <property type="match status" value="1"/>
</dbReference>
<dbReference type="SUPFAM" id="SSF53271">
    <property type="entry name" value="PRTase-like"/>
    <property type="match status" value="1"/>
</dbReference>
<dbReference type="GO" id="GO:0005737">
    <property type="term" value="C:cytoplasm"/>
    <property type="evidence" value="ECO:0007669"/>
    <property type="project" value="UniProtKB-SubCell"/>
</dbReference>
<dbReference type="AlphaFoldDB" id="W4G4X1"/>
<dbReference type="PANTHER" id="PTHR11776">
    <property type="entry name" value="ADENINE PHOSPHORIBOSYLTRANSFERASE"/>
    <property type="match status" value="1"/>
</dbReference>
<evidence type="ECO:0000256" key="7">
    <source>
        <dbReference type="ARBA" id="ARBA00011893"/>
    </source>
</evidence>
<evidence type="ECO:0000256" key="10">
    <source>
        <dbReference type="ARBA" id="ARBA00022679"/>
    </source>
</evidence>
<sequence>MSSATLPPPAPSAALLDDPEELSKYLKTKIRTIPDFPRPGADFWDVSTLLLDYEAFQVTIDAFSKRYKDERITHVVSVESRGFMFGAPVALALKCAFVPVRRARKLPGHIIGIDYTSGYYHGRYEVHDDAIPRGSRVVIIDDLVATGNTLLVTCQLMKQLGAEVVECGCVVSSVSRVRRNSGATQIHFHQPVHKVKVDGPNVFSLTSYEH</sequence>
<evidence type="ECO:0000256" key="9">
    <source>
        <dbReference type="ARBA" id="ARBA00022676"/>
    </source>
</evidence>